<keyword evidence="2" id="KW-1185">Reference proteome</keyword>
<evidence type="ECO:0000313" key="2">
    <source>
        <dbReference type="Proteomes" id="UP000199651"/>
    </source>
</evidence>
<reference evidence="2" key="1">
    <citation type="submission" date="2016-10" db="EMBL/GenBank/DDBJ databases">
        <authorList>
            <person name="Varghese N."/>
            <person name="Submissions S."/>
        </authorList>
    </citation>
    <scope>NUCLEOTIDE SEQUENCE [LARGE SCALE GENOMIC DNA]</scope>
    <source>
        <strain evidence="2">IBRC-M 10655</strain>
    </source>
</reference>
<accession>A0A1H0VU99</accession>
<proteinExistence type="predicted"/>
<organism evidence="1 2">
    <name type="scientific">Actinokineospora alba</name>
    <dbReference type="NCBI Taxonomy" id="504798"/>
    <lineage>
        <taxon>Bacteria</taxon>
        <taxon>Bacillati</taxon>
        <taxon>Actinomycetota</taxon>
        <taxon>Actinomycetes</taxon>
        <taxon>Pseudonocardiales</taxon>
        <taxon>Pseudonocardiaceae</taxon>
        <taxon>Actinokineospora</taxon>
    </lineage>
</organism>
<dbReference type="OrthoDB" id="3627316at2"/>
<dbReference type="STRING" id="504798.SAMN05421871_104492"/>
<name>A0A1H0VU99_9PSEU</name>
<gene>
    <name evidence="1" type="ORF">SAMN05192558_115141</name>
</gene>
<dbReference type="RefSeq" id="WP_133794842.1">
    <property type="nucleotide sequence ID" value="NZ_FNDV01000004.1"/>
</dbReference>
<sequence length="155" mass="16558">MAEHTPRVADAINTLVAAVRDRDIDVVSDLLAQWCRPASDSDLLAIVTALISAGGRKILESEAVQLSDAAFAVEVQNADGLPVDIDSIAPPVRAVLRAQLAWLNDRPEDVTDQIRLVIDAGDSHDRMSMLVHALVWAVQVGVGEDGESTEDLGGR</sequence>
<protein>
    <submittedName>
        <fullName evidence="1">Uncharacterized protein</fullName>
    </submittedName>
</protein>
<dbReference type="EMBL" id="FNJB01000015">
    <property type="protein sequence ID" value="SDP82162.1"/>
    <property type="molecule type" value="Genomic_DNA"/>
</dbReference>
<evidence type="ECO:0000313" key="1">
    <source>
        <dbReference type="EMBL" id="SDP82162.1"/>
    </source>
</evidence>
<dbReference type="Proteomes" id="UP000199651">
    <property type="component" value="Unassembled WGS sequence"/>
</dbReference>
<dbReference type="AlphaFoldDB" id="A0A1H0VU99"/>